<gene>
    <name evidence="1" type="ORF">MGWOODY_Mmi591</name>
</gene>
<accession>A0A160VDF4</accession>
<name>A0A160VDF4_9ZZZZ</name>
<sequence>MGNQIDINYYLGTREYPDIADAELVQQIQLGISLADLWFVKRRQK</sequence>
<dbReference type="AlphaFoldDB" id="A0A160VDF4"/>
<dbReference type="EMBL" id="FAXC01000057">
    <property type="protein sequence ID" value="CUV08393.1"/>
    <property type="molecule type" value="Genomic_DNA"/>
</dbReference>
<evidence type="ECO:0000313" key="1">
    <source>
        <dbReference type="EMBL" id="CUV08393.1"/>
    </source>
</evidence>
<protein>
    <submittedName>
        <fullName evidence="1">Uncharacterized protein</fullName>
    </submittedName>
</protein>
<proteinExistence type="predicted"/>
<organism evidence="1">
    <name type="scientific">hydrothermal vent metagenome</name>
    <dbReference type="NCBI Taxonomy" id="652676"/>
    <lineage>
        <taxon>unclassified sequences</taxon>
        <taxon>metagenomes</taxon>
        <taxon>ecological metagenomes</taxon>
    </lineage>
</organism>
<reference evidence="1" key="1">
    <citation type="submission" date="2015-10" db="EMBL/GenBank/DDBJ databases">
        <authorList>
            <person name="Gilbert D.G."/>
        </authorList>
    </citation>
    <scope>NUCLEOTIDE SEQUENCE</scope>
</reference>